<dbReference type="Gene3D" id="3.40.50.300">
    <property type="entry name" value="P-loop containing nucleotide triphosphate hydrolases"/>
    <property type="match status" value="1"/>
</dbReference>
<dbReference type="PROSITE" id="PS50104">
    <property type="entry name" value="TIR"/>
    <property type="match status" value="1"/>
</dbReference>
<dbReference type="Gene3D" id="3.80.10.10">
    <property type="entry name" value="Ribonuclease Inhibitor"/>
    <property type="match status" value="3"/>
</dbReference>
<feature type="domain" description="TIR" evidence="4">
    <location>
        <begin position="18"/>
        <end position="174"/>
    </location>
</feature>
<evidence type="ECO:0000256" key="1">
    <source>
        <dbReference type="ARBA" id="ARBA00022614"/>
    </source>
</evidence>
<dbReference type="InterPro" id="IPR032675">
    <property type="entry name" value="LRR_dom_sf"/>
</dbReference>
<dbReference type="SUPFAM" id="SSF52200">
    <property type="entry name" value="Toll/Interleukin receptor TIR domain"/>
    <property type="match status" value="1"/>
</dbReference>
<dbReference type="InterPro" id="IPR042197">
    <property type="entry name" value="Apaf_helical"/>
</dbReference>
<dbReference type="InterPro" id="IPR003593">
    <property type="entry name" value="AAA+_ATPase"/>
</dbReference>
<name>A0AAF0WBW2_DAUCS</name>
<dbReference type="InterPro" id="IPR058192">
    <property type="entry name" value="WHD_ROQ1-like"/>
</dbReference>
<dbReference type="GO" id="GO:0051707">
    <property type="term" value="P:response to other organism"/>
    <property type="evidence" value="ECO:0007669"/>
    <property type="project" value="UniProtKB-ARBA"/>
</dbReference>
<gene>
    <name evidence="5" type="ORF">DCAR_0205854</name>
</gene>
<keyword evidence="2" id="KW-0677">Repeat</keyword>
<reference evidence="5" key="2">
    <citation type="submission" date="2022-03" db="EMBL/GenBank/DDBJ databases">
        <title>Draft title - Genomic analysis of global carrot germplasm unveils the trajectory of domestication and the origin of high carotenoid orange carrot.</title>
        <authorList>
            <person name="Iorizzo M."/>
            <person name="Ellison S."/>
            <person name="Senalik D."/>
            <person name="Macko-Podgorni A."/>
            <person name="Grzebelus D."/>
            <person name="Bostan H."/>
            <person name="Rolling W."/>
            <person name="Curaba J."/>
            <person name="Simon P."/>
        </authorList>
    </citation>
    <scope>NUCLEOTIDE SEQUENCE</scope>
    <source>
        <tissue evidence="5">Leaf</tissue>
    </source>
</reference>
<dbReference type="PANTHER" id="PTHR11017">
    <property type="entry name" value="LEUCINE-RICH REPEAT-CONTAINING PROTEIN"/>
    <property type="match status" value="1"/>
</dbReference>
<dbReference type="SMART" id="SM00382">
    <property type="entry name" value="AAA"/>
    <property type="match status" value="1"/>
</dbReference>
<keyword evidence="6" id="KW-1185">Reference proteome</keyword>
<dbReference type="InterPro" id="IPR027417">
    <property type="entry name" value="P-loop_NTPase"/>
</dbReference>
<protein>
    <recommendedName>
        <fullName evidence="4">TIR domain-containing protein</fullName>
    </recommendedName>
</protein>
<evidence type="ECO:0000313" key="5">
    <source>
        <dbReference type="EMBL" id="WOG86637.1"/>
    </source>
</evidence>
<evidence type="ECO:0000313" key="6">
    <source>
        <dbReference type="Proteomes" id="UP000077755"/>
    </source>
</evidence>
<keyword evidence="3" id="KW-0611">Plant defense</keyword>
<dbReference type="Gene3D" id="3.40.50.10140">
    <property type="entry name" value="Toll/interleukin-1 receptor homology (TIR) domain"/>
    <property type="match status" value="1"/>
</dbReference>
<dbReference type="InterPro" id="IPR000157">
    <property type="entry name" value="TIR_dom"/>
</dbReference>
<evidence type="ECO:0000256" key="3">
    <source>
        <dbReference type="ARBA" id="ARBA00022821"/>
    </source>
</evidence>
<accession>A0AAF0WBW2</accession>
<keyword evidence="1" id="KW-0433">Leucine-rich repeat</keyword>
<reference evidence="5" key="1">
    <citation type="journal article" date="2016" name="Nat. Genet.">
        <title>A high-quality carrot genome assembly provides new insights into carotenoid accumulation and asterid genome evolution.</title>
        <authorList>
            <person name="Iorizzo M."/>
            <person name="Ellison S."/>
            <person name="Senalik D."/>
            <person name="Zeng P."/>
            <person name="Satapoomin P."/>
            <person name="Huang J."/>
            <person name="Bowman M."/>
            <person name="Iovene M."/>
            <person name="Sanseverino W."/>
            <person name="Cavagnaro P."/>
            <person name="Yildiz M."/>
            <person name="Macko-Podgorni A."/>
            <person name="Moranska E."/>
            <person name="Grzebelus E."/>
            <person name="Grzebelus D."/>
            <person name="Ashrafi H."/>
            <person name="Zheng Z."/>
            <person name="Cheng S."/>
            <person name="Spooner D."/>
            <person name="Van Deynze A."/>
            <person name="Simon P."/>
        </authorList>
    </citation>
    <scope>NUCLEOTIDE SEQUENCE</scope>
    <source>
        <tissue evidence="5">Leaf</tissue>
    </source>
</reference>
<dbReference type="PRINTS" id="PR00364">
    <property type="entry name" value="DISEASERSIST"/>
</dbReference>
<dbReference type="InterPro" id="IPR044974">
    <property type="entry name" value="Disease_R_plants"/>
</dbReference>
<evidence type="ECO:0000256" key="2">
    <source>
        <dbReference type="ARBA" id="ARBA00022737"/>
    </source>
</evidence>
<dbReference type="Pfam" id="PF23282">
    <property type="entry name" value="WHD_ROQ1"/>
    <property type="match status" value="1"/>
</dbReference>
<sequence length="1050" mass="118739">MARVSQTPTSSVSTSIPTRWDVFLSFRGSDTRYKFTNHLYSALDRHGIRTFMDDPELRTGEDSKSYIVVFSEDYASSRWCLDELVEIYNSYETMKRLVVPVYYNIDPSDVRHQTGSFKHAFVKHQSRSGADIDKVKKWRFTPANVATFSGKTMSAKRSEADIVNEIVDIIHNEIGSDNLYVAKYPVGLDSRVKEITALFSSPPQGVTRIGIYGMGGVGKTTLAKALYNQLLLGSFTGICFLANVREVSGTFRGLESLQQKLINNVLKSKKKFEVPDVEEGIKFIRERLCSAKVLLLIDDIDNPRQYESFIGSFASGSVVITTTRDQEILEKIEVEPKFQYRVNELDDAESLTLFTRYAFGSAKSNDTLMALSKVILHLAGGLPLALIVFGAYLSTQSLLGWKSYIEKLQRNPDNTIQQNLIVSLDTLERDDPKLKKMFLDIACFFIGRKKEVVVTIMETYYSYVDHNIDILRKRCLLTTNDDGELRMHDLLRDMGREVARNNSPDEPGKHSRLWISKDIRDVLKNDKGTEAIEGIIHDNKFESYYAVWKESLNVETFKRMRNLRFLQLSCVHLTGSFEGALEDLRWFCWDLCPLERLPRGFHPEKLVILELTSCSIKMWEIEMVFENLKSLDLSYSMDLSSTPDFRKLPFLETLRLVACKSLKEVHISIGSLKRLVSLNLCNCVNLRSLQDSICNLRALKSLNISGCSSLEALPAELGNIKSLNELNAERLSVTNLPDSIGCLDKLVELRLSYNMNLDTLPDNICNLRLLGVLHISDCSRMKAFPLEFGKLESLKKLNAMELNISILPNSLGNLRQLVYLNIHSNYDVETLPDSICNLRALEVLKVGQCFCLKELPEGLGYLESLTRLDAQSLEISEIPSSIGSLSNLVVLILSCNTNLKTLPDTLCTLRSLEILDISKCEKLETLPDHLFKNTRLRQINARHSTMLRKFPGISQLSNLKHLDLTGCCNLLSIAELPPNLKVIRANGCKSLKSLPDLSNLKQLKRLNLRNCSALTEIQGLEELTSLKVLHLTGCDSSLLACIFTRHFFQV</sequence>
<dbReference type="Pfam" id="PF00931">
    <property type="entry name" value="NB-ARC"/>
    <property type="match status" value="1"/>
</dbReference>
<dbReference type="SUPFAM" id="SSF52058">
    <property type="entry name" value="L domain-like"/>
    <property type="match status" value="2"/>
</dbReference>
<dbReference type="GO" id="GO:0006952">
    <property type="term" value="P:defense response"/>
    <property type="evidence" value="ECO:0007669"/>
    <property type="project" value="UniProtKB-KW"/>
</dbReference>
<dbReference type="PANTHER" id="PTHR11017:SF385">
    <property type="entry name" value="DISEASE RESISTANCE PROTEIN (TIR-NBS-LRR CLASS)-RELATED"/>
    <property type="match status" value="1"/>
</dbReference>
<dbReference type="InterPro" id="IPR055414">
    <property type="entry name" value="LRR_R13L4/SHOC2-like"/>
</dbReference>
<dbReference type="InterPro" id="IPR002182">
    <property type="entry name" value="NB-ARC"/>
</dbReference>
<dbReference type="InterPro" id="IPR035897">
    <property type="entry name" value="Toll_tir_struct_dom_sf"/>
</dbReference>
<dbReference type="Pfam" id="PF01582">
    <property type="entry name" value="TIR"/>
    <property type="match status" value="1"/>
</dbReference>
<dbReference type="SMART" id="SM00255">
    <property type="entry name" value="TIR"/>
    <property type="match status" value="1"/>
</dbReference>
<dbReference type="EMBL" id="CP093344">
    <property type="protein sequence ID" value="WOG86637.1"/>
    <property type="molecule type" value="Genomic_DNA"/>
</dbReference>
<organism evidence="5 6">
    <name type="scientific">Daucus carota subsp. sativus</name>
    <name type="common">Carrot</name>
    <dbReference type="NCBI Taxonomy" id="79200"/>
    <lineage>
        <taxon>Eukaryota</taxon>
        <taxon>Viridiplantae</taxon>
        <taxon>Streptophyta</taxon>
        <taxon>Embryophyta</taxon>
        <taxon>Tracheophyta</taxon>
        <taxon>Spermatophyta</taxon>
        <taxon>Magnoliopsida</taxon>
        <taxon>eudicotyledons</taxon>
        <taxon>Gunneridae</taxon>
        <taxon>Pentapetalae</taxon>
        <taxon>asterids</taxon>
        <taxon>campanulids</taxon>
        <taxon>Apiales</taxon>
        <taxon>Apiaceae</taxon>
        <taxon>Apioideae</taxon>
        <taxon>Scandiceae</taxon>
        <taxon>Daucinae</taxon>
        <taxon>Daucus</taxon>
        <taxon>Daucus sect. Daucus</taxon>
    </lineage>
</organism>
<dbReference type="Pfam" id="PF23598">
    <property type="entry name" value="LRR_14"/>
    <property type="match status" value="2"/>
</dbReference>
<proteinExistence type="predicted"/>
<dbReference type="AlphaFoldDB" id="A0AAF0WBW2"/>
<dbReference type="GO" id="GO:0043531">
    <property type="term" value="F:ADP binding"/>
    <property type="evidence" value="ECO:0007669"/>
    <property type="project" value="InterPro"/>
</dbReference>
<dbReference type="GO" id="GO:0007165">
    <property type="term" value="P:signal transduction"/>
    <property type="evidence" value="ECO:0007669"/>
    <property type="project" value="InterPro"/>
</dbReference>
<dbReference type="Proteomes" id="UP000077755">
    <property type="component" value="Chromosome 2"/>
</dbReference>
<evidence type="ECO:0000259" key="4">
    <source>
        <dbReference type="PROSITE" id="PS50104"/>
    </source>
</evidence>
<dbReference type="Gene3D" id="1.10.8.430">
    <property type="entry name" value="Helical domain of apoptotic protease-activating factors"/>
    <property type="match status" value="1"/>
</dbReference>
<dbReference type="SMART" id="SM00364">
    <property type="entry name" value="LRR_BAC"/>
    <property type="match status" value="6"/>
</dbReference>
<dbReference type="SUPFAM" id="SSF52540">
    <property type="entry name" value="P-loop containing nucleoside triphosphate hydrolases"/>
    <property type="match status" value="1"/>
</dbReference>